<feature type="region of interest" description="Disordered" evidence="1">
    <location>
        <begin position="311"/>
        <end position="388"/>
    </location>
</feature>
<gene>
    <name evidence="3" type="ORF">E3P90_03945</name>
</gene>
<feature type="region of interest" description="Disordered" evidence="1">
    <location>
        <begin position="1"/>
        <end position="51"/>
    </location>
</feature>
<proteinExistence type="predicted"/>
<evidence type="ECO:0000259" key="2">
    <source>
        <dbReference type="Pfam" id="PF06398"/>
    </source>
</evidence>
<dbReference type="InterPro" id="IPR010482">
    <property type="entry name" value="TECPR1-like_DysF"/>
</dbReference>
<feature type="compositionally biased region" description="Low complexity" evidence="1">
    <location>
        <begin position="377"/>
        <end position="388"/>
    </location>
</feature>
<feature type="domain" description="TECPR1-like DysF" evidence="2">
    <location>
        <begin position="159"/>
        <end position="292"/>
    </location>
</feature>
<sequence>MKIKRQQSTPLSKDDLHQMNQRSDRASRTSRSRTSRNSRTSVPDAGEHEALSHLQRVLNSKYTFKKARKLKALHMSPDPQLTPSPELEVDGTNDENWIPPPVEPLYKPKSGIRTSNSHFGHLRRLRSNTNSAEPNVPPITQVNDDFMSMKRTRSSTMTRQRSESLAMSNRDESASSDAPFMREMDVFEIEVLYENQRGLFLLGTGYFSFKSLLPIDPSPYTNGQGGSSPYTPDTVQPPDPLWEWVHPHMLVDMSCRRKRDEAGWEYNTWFKSTGWTQHGGPFSYVRRRRWIRLRKRPANAPLVVPDHSQVFSSNNSVKTRPRSSSQLKIPNSPTKSVQSNVASLDADNSMSMGRSVSMRSSPPSVLNLDDNDETSFLPVRPSDVPPSSVSLASSNSLINRSYSHHTHISVADPFLSYPPHASEEDQKVWDQINLRRLSRIQSACQLDRERIQLWQCWLALNKVEVLNVIHSQVRKLHFKIYTLVCYETYRKQLEGMLDRAIKSKEVWPASPFLLTSMEQSQEALPTLPPAMHHTPSATSGKFRPHLQMSPLNTPMHSRRSSISLRQS</sequence>
<evidence type="ECO:0000313" key="4">
    <source>
        <dbReference type="Proteomes" id="UP000306954"/>
    </source>
</evidence>
<feature type="region of interest" description="Disordered" evidence="1">
    <location>
        <begin position="526"/>
        <end position="567"/>
    </location>
</feature>
<name>A0A4T0GY68_WALIC</name>
<feature type="region of interest" description="Disordered" evidence="1">
    <location>
        <begin position="153"/>
        <end position="176"/>
    </location>
</feature>
<dbReference type="GO" id="GO:0005778">
    <property type="term" value="C:peroxisomal membrane"/>
    <property type="evidence" value="ECO:0007669"/>
    <property type="project" value="UniProtKB-ARBA"/>
</dbReference>
<evidence type="ECO:0000256" key="1">
    <source>
        <dbReference type="SAM" id="MobiDB-lite"/>
    </source>
</evidence>
<dbReference type="EMBL" id="SPOF01000078">
    <property type="protein sequence ID" value="TIB07720.1"/>
    <property type="molecule type" value="Genomic_DNA"/>
</dbReference>
<protein>
    <recommendedName>
        <fullName evidence="2">TECPR1-like DysF domain-containing protein</fullName>
    </recommendedName>
</protein>
<feature type="compositionally biased region" description="Polar residues" evidence="1">
    <location>
        <begin position="549"/>
        <end position="567"/>
    </location>
</feature>
<accession>A0A4T0GY68</accession>
<organism evidence="3 4">
    <name type="scientific">Wallemia ichthyophaga</name>
    <dbReference type="NCBI Taxonomy" id="245174"/>
    <lineage>
        <taxon>Eukaryota</taxon>
        <taxon>Fungi</taxon>
        <taxon>Dikarya</taxon>
        <taxon>Basidiomycota</taxon>
        <taxon>Wallemiomycotina</taxon>
        <taxon>Wallemiomycetes</taxon>
        <taxon>Wallemiales</taxon>
        <taxon>Wallemiaceae</taxon>
        <taxon>Wallemia</taxon>
    </lineage>
</organism>
<feature type="compositionally biased region" description="Low complexity" evidence="1">
    <location>
        <begin position="349"/>
        <end position="365"/>
    </location>
</feature>
<dbReference type="Proteomes" id="UP000306954">
    <property type="component" value="Unassembled WGS sequence"/>
</dbReference>
<evidence type="ECO:0000313" key="3">
    <source>
        <dbReference type="EMBL" id="TIB07720.1"/>
    </source>
</evidence>
<feature type="compositionally biased region" description="Polar residues" evidence="1">
    <location>
        <begin position="311"/>
        <end position="348"/>
    </location>
</feature>
<feature type="compositionally biased region" description="Basic and acidic residues" evidence="1">
    <location>
        <begin position="12"/>
        <end position="27"/>
    </location>
</feature>
<dbReference type="AlphaFoldDB" id="A0A4T0GY68"/>
<reference evidence="3 4" key="1">
    <citation type="submission" date="2019-03" db="EMBL/GenBank/DDBJ databases">
        <title>Sequencing 23 genomes of Wallemia ichthyophaga.</title>
        <authorList>
            <person name="Gostincar C."/>
        </authorList>
    </citation>
    <scope>NUCLEOTIDE SEQUENCE [LARGE SCALE GENOMIC DNA]</scope>
    <source>
        <strain evidence="3 4">EXF-8621</strain>
    </source>
</reference>
<dbReference type="Pfam" id="PF06398">
    <property type="entry name" value="Pex24p"/>
    <property type="match status" value="1"/>
</dbReference>
<comment type="caution">
    <text evidence="3">The sequence shown here is derived from an EMBL/GenBank/DDBJ whole genome shotgun (WGS) entry which is preliminary data.</text>
</comment>
<dbReference type="GO" id="GO:0007031">
    <property type="term" value="P:peroxisome organization"/>
    <property type="evidence" value="ECO:0007669"/>
    <property type="project" value="UniProtKB-ARBA"/>
</dbReference>
<feature type="region of interest" description="Disordered" evidence="1">
    <location>
        <begin position="74"/>
        <end position="94"/>
    </location>
</feature>
<feature type="compositionally biased region" description="Polar residues" evidence="1">
    <location>
        <begin position="1"/>
        <end position="11"/>
    </location>
</feature>